<sequence>MVNGFSVIMPTYNQAYFIRRAVMSLIRQSYPQWELIIVNDGSTDATDRIISGLPQDERIKYLHYPDNRGMGYALNKGLDIARYGHIAYLPSDDFFYADHLKDLKEAFESDERVVLAYSGVNFDDTDAYAPRDNTDSLTMMPGHSLQLAQAAHRKTADRWTERQELVTADLFIMFWHKLAGQGIFMPTLRITAKWTNHPWQRHKICEEDFGGNLYKYKDYYQVKEPVRIRMSRYRLLDEKETYKPVARSIPGKPLMKILIIGALNYNPERFCAWEEAGCQLYGYWYPVPSMAHESIGPFPFGHIETIPHGADWTERVRDICPDLIYLCFCCSSLEFVYDSMMELRKAGVHVPFVWHLKEGPQLCMRFGTWPKLMELYELSAGNIITNRRTKEWYDLFLPTGKPYLILDQEMPQKEYFERPFSPKISASDGEIHTVVIGRMIGISVEDMRRLAAHRIHVHLYSASYYRQKNTGNNLYGRVAQGYFHVHAYCPNEKWVEEFSRYDAGWLHAGHSRNRGDLFRAMWDDLNIPARVGTLAAAGLPMILRRNTEHIVASKELSEQYGIGILYDSITELATQLHDKDFMDILTRNMQEHRMEFTMDAHTPKLIRFFQSLI</sequence>
<name>F3QV68_9BACT</name>
<dbReference type="EMBL" id="AFBR01000065">
    <property type="protein sequence ID" value="EGG52649.1"/>
    <property type="molecule type" value="Genomic_DNA"/>
</dbReference>
<dbReference type="Pfam" id="PF00535">
    <property type="entry name" value="Glycos_transf_2"/>
    <property type="match status" value="1"/>
</dbReference>
<dbReference type="Proteomes" id="UP000005546">
    <property type="component" value="Unassembled WGS sequence"/>
</dbReference>
<dbReference type="PANTHER" id="PTHR43685">
    <property type="entry name" value="GLYCOSYLTRANSFERASE"/>
    <property type="match status" value="1"/>
</dbReference>
<dbReference type="AlphaFoldDB" id="F3QV68"/>
<accession>F3QV68</accession>
<dbReference type="InterPro" id="IPR001173">
    <property type="entry name" value="Glyco_trans_2-like"/>
</dbReference>
<dbReference type="GO" id="GO:0016740">
    <property type="term" value="F:transferase activity"/>
    <property type="evidence" value="ECO:0007669"/>
    <property type="project" value="UniProtKB-KW"/>
</dbReference>
<dbReference type="InterPro" id="IPR029044">
    <property type="entry name" value="Nucleotide-diphossugar_trans"/>
</dbReference>
<keyword evidence="3" id="KW-1185">Reference proteome</keyword>
<comment type="caution">
    <text evidence="2">The sequence shown here is derived from an EMBL/GenBank/DDBJ whole genome shotgun (WGS) entry which is preliminary data.</text>
</comment>
<evidence type="ECO:0000313" key="2">
    <source>
        <dbReference type="EMBL" id="EGG52649.1"/>
    </source>
</evidence>
<dbReference type="SUPFAM" id="SSF53448">
    <property type="entry name" value="Nucleotide-diphospho-sugar transferases"/>
    <property type="match status" value="1"/>
</dbReference>
<dbReference type="STRING" id="762982.HMPREF9442_02093"/>
<organism evidence="2 3">
    <name type="scientific">Paraprevotella xylaniphila YIT 11841</name>
    <dbReference type="NCBI Taxonomy" id="762982"/>
    <lineage>
        <taxon>Bacteria</taxon>
        <taxon>Pseudomonadati</taxon>
        <taxon>Bacteroidota</taxon>
        <taxon>Bacteroidia</taxon>
        <taxon>Bacteroidales</taxon>
        <taxon>Prevotellaceae</taxon>
        <taxon>Paraprevotella</taxon>
    </lineage>
</organism>
<gene>
    <name evidence="2" type="ORF">HMPREF9442_02093</name>
</gene>
<feature type="domain" description="Glycosyltransferase 2-like" evidence="1">
    <location>
        <begin position="6"/>
        <end position="137"/>
    </location>
</feature>
<dbReference type="eggNOG" id="COG0463">
    <property type="taxonomic scope" value="Bacteria"/>
</dbReference>
<evidence type="ECO:0000313" key="3">
    <source>
        <dbReference type="Proteomes" id="UP000005546"/>
    </source>
</evidence>
<dbReference type="InterPro" id="IPR050834">
    <property type="entry name" value="Glycosyltransf_2"/>
</dbReference>
<reference evidence="2 3" key="1">
    <citation type="submission" date="2011-02" db="EMBL/GenBank/DDBJ databases">
        <authorList>
            <person name="Weinstock G."/>
            <person name="Sodergren E."/>
            <person name="Clifton S."/>
            <person name="Fulton L."/>
            <person name="Fulton B."/>
            <person name="Courtney L."/>
            <person name="Fronick C."/>
            <person name="Harrison M."/>
            <person name="Strong C."/>
            <person name="Farmer C."/>
            <person name="Delahaunty K."/>
            <person name="Markovic C."/>
            <person name="Hall O."/>
            <person name="Minx P."/>
            <person name="Tomlinson C."/>
            <person name="Mitreva M."/>
            <person name="Hou S."/>
            <person name="Chen J."/>
            <person name="Wollam A."/>
            <person name="Pepin K.H."/>
            <person name="Johnson M."/>
            <person name="Bhonagiri V."/>
            <person name="Zhang X."/>
            <person name="Suruliraj S."/>
            <person name="Warren W."/>
            <person name="Chinwalla A."/>
            <person name="Mardis E.R."/>
            <person name="Wilson R.K."/>
        </authorList>
    </citation>
    <scope>NUCLEOTIDE SEQUENCE [LARGE SCALE GENOMIC DNA]</scope>
    <source>
        <strain evidence="2 3">YIT 11841</strain>
    </source>
</reference>
<evidence type="ECO:0000259" key="1">
    <source>
        <dbReference type="Pfam" id="PF00535"/>
    </source>
</evidence>
<dbReference type="OrthoDB" id="9802649at2"/>
<keyword evidence="2" id="KW-0808">Transferase</keyword>
<dbReference type="PANTHER" id="PTHR43685:SF2">
    <property type="entry name" value="GLYCOSYLTRANSFERASE 2-LIKE DOMAIN-CONTAINING PROTEIN"/>
    <property type="match status" value="1"/>
</dbReference>
<proteinExistence type="predicted"/>
<dbReference type="Gene3D" id="3.90.550.10">
    <property type="entry name" value="Spore Coat Polysaccharide Biosynthesis Protein SpsA, Chain A"/>
    <property type="match status" value="1"/>
</dbReference>
<dbReference type="RefSeq" id="WP_008627813.1">
    <property type="nucleotide sequence ID" value="NZ_GL883865.1"/>
</dbReference>
<dbReference type="Gene3D" id="3.40.50.2000">
    <property type="entry name" value="Glycogen Phosphorylase B"/>
    <property type="match status" value="1"/>
</dbReference>
<dbReference type="CDD" id="cd00761">
    <property type="entry name" value="Glyco_tranf_GTA_type"/>
    <property type="match status" value="1"/>
</dbReference>
<dbReference type="HOGENOM" id="CLU_454013_0_0_10"/>
<protein>
    <submittedName>
        <fullName evidence="2">Glycosyltransferase, group 2 family protein</fullName>
    </submittedName>
</protein>